<dbReference type="PANTHER" id="PTHR30419:SF8">
    <property type="entry name" value="NITROGEN ASSIMILATION TRANSCRIPTIONAL ACTIVATOR-RELATED"/>
    <property type="match status" value="1"/>
</dbReference>
<dbReference type="InterPro" id="IPR050950">
    <property type="entry name" value="HTH-type_LysR_regulators"/>
</dbReference>
<feature type="domain" description="HTH lysR-type" evidence="5">
    <location>
        <begin position="1"/>
        <end position="58"/>
    </location>
</feature>
<keyword evidence="3" id="KW-0238">DNA-binding</keyword>
<protein>
    <submittedName>
        <fullName evidence="6">LysR family transcriptional regulator</fullName>
    </submittedName>
</protein>
<dbReference type="RefSeq" id="WP_112332974.1">
    <property type="nucleotide sequence ID" value="NZ_QLYR01000006.1"/>
</dbReference>
<dbReference type="FunFam" id="1.10.10.10:FF:000001">
    <property type="entry name" value="LysR family transcriptional regulator"/>
    <property type="match status" value="1"/>
</dbReference>
<dbReference type="InterPro" id="IPR036390">
    <property type="entry name" value="WH_DNA-bd_sf"/>
</dbReference>
<dbReference type="PRINTS" id="PR00039">
    <property type="entry name" value="HTHLYSR"/>
</dbReference>
<keyword evidence="4" id="KW-0804">Transcription</keyword>
<evidence type="ECO:0000256" key="1">
    <source>
        <dbReference type="ARBA" id="ARBA00009437"/>
    </source>
</evidence>
<keyword evidence="2" id="KW-0805">Transcription regulation</keyword>
<sequence length="296" mass="33452">MELRVLNYFLAVAREENFTKAANMLHVTQPTLSRQIADLEQELGVKLFVRSNHNIVLTEDGMILKRRAQEILSLADKTKRDFIKKEEALSGTISIGSGEFRSTEYLAKIIAEFRKKYPNVKYEIYSGNATNIRDYIERGFLDMGLMSEPVDMRKYNFVNMPVKEQWGVFAPSDSSLAEKESIRPEDLAGMSVVTATGDFNQSRIGKWLGDYKDRVDIAAAANLPYNEAVLAKENIGVMLSISLNCTYENLRFIPLQPVLEISTVLGWKKDQIFSATVSAFMDFAAQYLKGISCNKI</sequence>
<dbReference type="GO" id="GO:0003700">
    <property type="term" value="F:DNA-binding transcription factor activity"/>
    <property type="evidence" value="ECO:0007669"/>
    <property type="project" value="InterPro"/>
</dbReference>
<evidence type="ECO:0000259" key="5">
    <source>
        <dbReference type="PROSITE" id="PS50931"/>
    </source>
</evidence>
<dbReference type="Proteomes" id="UP000249377">
    <property type="component" value="Unassembled WGS sequence"/>
</dbReference>
<evidence type="ECO:0000256" key="4">
    <source>
        <dbReference type="ARBA" id="ARBA00023163"/>
    </source>
</evidence>
<dbReference type="PANTHER" id="PTHR30419">
    <property type="entry name" value="HTH-TYPE TRANSCRIPTIONAL REGULATOR YBHD"/>
    <property type="match status" value="1"/>
</dbReference>
<evidence type="ECO:0000256" key="3">
    <source>
        <dbReference type="ARBA" id="ARBA00023125"/>
    </source>
</evidence>
<dbReference type="Pfam" id="PF00126">
    <property type="entry name" value="HTH_1"/>
    <property type="match status" value="1"/>
</dbReference>
<keyword evidence="7" id="KW-1185">Reference proteome</keyword>
<reference evidence="6 7" key="1">
    <citation type="submission" date="2018-06" db="EMBL/GenBank/DDBJ databases">
        <title>Noncontiguous genome sequence of Ruminococcaceae bacterium ASD2818.</title>
        <authorList>
            <person name="Chaplin A.V."/>
            <person name="Sokolova S.R."/>
            <person name="Kochetkova T.O."/>
            <person name="Goltsov A.Y."/>
            <person name="Trofimov D.Y."/>
            <person name="Efimov B.A."/>
        </authorList>
    </citation>
    <scope>NUCLEOTIDE SEQUENCE [LARGE SCALE GENOMIC DNA]</scope>
    <source>
        <strain evidence="6 7">ASD2818</strain>
    </source>
</reference>
<evidence type="ECO:0000313" key="6">
    <source>
        <dbReference type="EMBL" id="RAQ28262.1"/>
    </source>
</evidence>
<dbReference type="InterPro" id="IPR000847">
    <property type="entry name" value="LysR_HTH_N"/>
</dbReference>
<dbReference type="Pfam" id="PF03466">
    <property type="entry name" value="LysR_substrate"/>
    <property type="match status" value="1"/>
</dbReference>
<dbReference type="CDD" id="cd05466">
    <property type="entry name" value="PBP2_LTTR_substrate"/>
    <property type="match status" value="1"/>
</dbReference>
<evidence type="ECO:0000256" key="2">
    <source>
        <dbReference type="ARBA" id="ARBA00023015"/>
    </source>
</evidence>
<dbReference type="GO" id="GO:0003677">
    <property type="term" value="F:DNA binding"/>
    <property type="evidence" value="ECO:0007669"/>
    <property type="project" value="UniProtKB-KW"/>
</dbReference>
<evidence type="ECO:0000313" key="7">
    <source>
        <dbReference type="Proteomes" id="UP000249377"/>
    </source>
</evidence>
<name>A0A328UAF2_9FIRM</name>
<dbReference type="AlphaFoldDB" id="A0A328UAF2"/>
<dbReference type="InterPro" id="IPR005119">
    <property type="entry name" value="LysR_subst-bd"/>
</dbReference>
<comment type="similarity">
    <text evidence="1">Belongs to the LysR transcriptional regulatory family.</text>
</comment>
<dbReference type="EMBL" id="QLYR01000006">
    <property type="protein sequence ID" value="RAQ28262.1"/>
    <property type="molecule type" value="Genomic_DNA"/>
</dbReference>
<dbReference type="PROSITE" id="PS50931">
    <property type="entry name" value="HTH_LYSR"/>
    <property type="match status" value="1"/>
</dbReference>
<dbReference type="Gene3D" id="1.10.10.10">
    <property type="entry name" value="Winged helix-like DNA-binding domain superfamily/Winged helix DNA-binding domain"/>
    <property type="match status" value="1"/>
</dbReference>
<proteinExistence type="inferred from homology"/>
<organism evidence="6 7">
    <name type="scientific">Hydrogeniiclostridium mannosilyticum</name>
    <dbReference type="NCBI Taxonomy" id="2764322"/>
    <lineage>
        <taxon>Bacteria</taxon>
        <taxon>Bacillati</taxon>
        <taxon>Bacillota</taxon>
        <taxon>Clostridia</taxon>
        <taxon>Eubacteriales</taxon>
        <taxon>Acutalibacteraceae</taxon>
        <taxon>Hydrogeniiclostridium</taxon>
    </lineage>
</organism>
<dbReference type="InterPro" id="IPR036388">
    <property type="entry name" value="WH-like_DNA-bd_sf"/>
</dbReference>
<dbReference type="SUPFAM" id="SSF46785">
    <property type="entry name" value="Winged helix' DNA-binding domain"/>
    <property type="match status" value="1"/>
</dbReference>
<dbReference type="SUPFAM" id="SSF53850">
    <property type="entry name" value="Periplasmic binding protein-like II"/>
    <property type="match status" value="1"/>
</dbReference>
<dbReference type="Gene3D" id="3.40.190.290">
    <property type="match status" value="1"/>
</dbReference>
<dbReference type="GO" id="GO:0005829">
    <property type="term" value="C:cytosol"/>
    <property type="evidence" value="ECO:0007669"/>
    <property type="project" value="TreeGrafter"/>
</dbReference>
<accession>A0A328UAF2</accession>
<gene>
    <name evidence="6" type="ORF">DPQ25_09665</name>
</gene>
<comment type="caution">
    <text evidence="6">The sequence shown here is derived from an EMBL/GenBank/DDBJ whole genome shotgun (WGS) entry which is preliminary data.</text>
</comment>